<evidence type="ECO:0000256" key="1">
    <source>
        <dbReference type="SAM" id="Phobius"/>
    </source>
</evidence>
<comment type="caution">
    <text evidence="2">The sequence shown here is derived from an EMBL/GenBank/DDBJ whole genome shotgun (WGS) entry which is preliminary data.</text>
</comment>
<proteinExistence type="predicted"/>
<keyword evidence="1" id="KW-1133">Transmembrane helix</keyword>
<dbReference type="EMBL" id="LWLN01000003">
    <property type="protein sequence ID" value="OLZ39085.1"/>
    <property type="molecule type" value="Genomic_DNA"/>
</dbReference>
<protein>
    <recommendedName>
        <fullName evidence="4">Winged helix-turn-helix domain-containing protein</fullName>
    </recommendedName>
</protein>
<evidence type="ECO:0000313" key="3">
    <source>
        <dbReference type="Proteomes" id="UP000189370"/>
    </source>
</evidence>
<accession>A0A1S8AQT1</accession>
<sequence>MPKGKSEKTDLQRDILVTWYQNPDATNQEIADACNCSASYVSQITNRFDDYSHMEAMIDQQDREMERMFGDDIFQGMPPAGGGVGASAQAGPGLADIYSEQPDNLVGYIVRALIVLILLYITYEIAMVLVL</sequence>
<dbReference type="AlphaFoldDB" id="A0A1S8AQT1"/>
<dbReference type="Proteomes" id="UP000189370">
    <property type="component" value="Unassembled WGS sequence"/>
</dbReference>
<feature type="transmembrane region" description="Helical" evidence="1">
    <location>
        <begin position="108"/>
        <end position="130"/>
    </location>
</feature>
<evidence type="ECO:0008006" key="4">
    <source>
        <dbReference type="Google" id="ProtNLM"/>
    </source>
</evidence>
<dbReference type="OrthoDB" id="350503at2157"/>
<reference evidence="3" key="1">
    <citation type="submission" date="2016-04" db="EMBL/GenBank/DDBJ databases">
        <authorList>
            <person name="Chen S.-C."/>
            <person name="Lai M.-C."/>
        </authorList>
    </citation>
    <scope>NUCLEOTIDE SEQUENCE [LARGE SCALE GENOMIC DNA]</scope>
    <source>
        <strain evidence="3">AB14</strain>
    </source>
</reference>
<evidence type="ECO:0000313" key="2">
    <source>
        <dbReference type="EMBL" id="OLZ39085.1"/>
    </source>
</evidence>
<keyword evidence="1" id="KW-0812">Transmembrane</keyword>
<name>A0A1S8AQT1_9EURY</name>
<dbReference type="RefSeq" id="WP_076148820.1">
    <property type="nucleotide sequence ID" value="NZ_LWLN01000003.1"/>
</dbReference>
<keyword evidence="1" id="KW-0472">Membrane</keyword>
<keyword evidence="3" id="KW-1185">Reference proteome</keyword>
<gene>
    <name evidence="2" type="ORF">A6E15_19165</name>
</gene>
<organism evidence="2 3">
    <name type="scientific">Natrinema saccharevitans</name>
    <dbReference type="NCBI Taxonomy" id="301967"/>
    <lineage>
        <taxon>Archaea</taxon>
        <taxon>Methanobacteriati</taxon>
        <taxon>Methanobacteriota</taxon>
        <taxon>Stenosarchaea group</taxon>
        <taxon>Halobacteria</taxon>
        <taxon>Halobacteriales</taxon>
        <taxon>Natrialbaceae</taxon>
        <taxon>Natrinema</taxon>
    </lineage>
</organism>